<sequence>RKATHALPAPTTLKEADECLGKIYWYRTFIPSFACIAAPLHKVTNKTKSHRHEFFWGPDQQQSFEQFKRILTTSPLFLEYPESSTPFILTTDASDVGIGGILLQENSTGTKINYFKS</sequence>
<evidence type="ECO:0000313" key="2">
    <source>
        <dbReference type="EMBL" id="CAF1565729.1"/>
    </source>
</evidence>
<dbReference type="FunFam" id="3.30.70.270:FF:000020">
    <property type="entry name" value="Transposon Tf2-6 polyprotein-like Protein"/>
    <property type="match status" value="1"/>
</dbReference>
<dbReference type="InterPro" id="IPR043128">
    <property type="entry name" value="Rev_trsase/Diguanyl_cyclase"/>
</dbReference>
<organism evidence="2 3">
    <name type="scientific">Adineta steineri</name>
    <dbReference type="NCBI Taxonomy" id="433720"/>
    <lineage>
        <taxon>Eukaryota</taxon>
        <taxon>Metazoa</taxon>
        <taxon>Spiralia</taxon>
        <taxon>Gnathifera</taxon>
        <taxon>Rotifera</taxon>
        <taxon>Eurotatoria</taxon>
        <taxon>Bdelloidea</taxon>
        <taxon>Adinetida</taxon>
        <taxon>Adinetidae</taxon>
        <taxon>Adineta</taxon>
    </lineage>
</organism>
<feature type="non-terminal residue" evidence="2">
    <location>
        <position position="117"/>
    </location>
</feature>
<evidence type="ECO:0000259" key="1">
    <source>
        <dbReference type="Pfam" id="PF17919"/>
    </source>
</evidence>
<comment type="caution">
    <text evidence="2">The sequence shown here is derived from an EMBL/GenBank/DDBJ whole genome shotgun (WGS) entry which is preliminary data.</text>
</comment>
<feature type="domain" description="Reverse transcriptase/retrotransposon-derived protein RNase H-like" evidence="1">
    <location>
        <begin position="56"/>
        <end position="112"/>
    </location>
</feature>
<dbReference type="InterPro" id="IPR051320">
    <property type="entry name" value="Viral_Replic_Matur_Polypro"/>
</dbReference>
<dbReference type="EMBL" id="CAJNOG010007562">
    <property type="protein sequence ID" value="CAF1565729.1"/>
    <property type="molecule type" value="Genomic_DNA"/>
</dbReference>
<accession>A0A815Y449</accession>
<dbReference type="InterPro" id="IPR041577">
    <property type="entry name" value="RT_RNaseH_2"/>
</dbReference>
<gene>
    <name evidence="2" type="ORF">JYZ213_LOCUS47119</name>
</gene>
<dbReference type="Proteomes" id="UP000663845">
    <property type="component" value="Unassembled WGS sequence"/>
</dbReference>
<reference evidence="2" key="1">
    <citation type="submission" date="2021-02" db="EMBL/GenBank/DDBJ databases">
        <authorList>
            <person name="Nowell W R."/>
        </authorList>
    </citation>
    <scope>NUCLEOTIDE SEQUENCE</scope>
</reference>
<feature type="non-terminal residue" evidence="2">
    <location>
        <position position="1"/>
    </location>
</feature>
<dbReference type="InterPro" id="IPR043502">
    <property type="entry name" value="DNA/RNA_pol_sf"/>
</dbReference>
<dbReference type="PANTHER" id="PTHR33064">
    <property type="entry name" value="POL PROTEIN"/>
    <property type="match status" value="1"/>
</dbReference>
<dbReference type="Pfam" id="PF17919">
    <property type="entry name" value="RT_RNaseH_2"/>
    <property type="match status" value="1"/>
</dbReference>
<name>A0A815Y449_9BILA</name>
<protein>
    <recommendedName>
        <fullName evidence="1">Reverse transcriptase/retrotransposon-derived protein RNase H-like domain-containing protein</fullName>
    </recommendedName>
</protein>
<dbReference type="PANTHER" id="PTHR33064:SF37">
    <property type="entry name" value="RIBONUCLEASE H"/>
    <property type="match status" value="1"/>
</dbReference>
<dbReference type="AlphaFoldDB" id="A0A815Y449"/>
<evidence type="ECO:0000313" key="3">
    <source>
        <dbReference type="Proteomes" id="UP000663845"/>
    </source>
</evidence>
<dbReference type="Gene3D" id="3.30.70.270">
    <property type="match status" value="1"/>
</dbReference>
<dbReference type="SUPFAM" id="SSF56672">
    <property type="entry name" value="DNA/RNA polymerases"/>
    <property type="match status" value="1"/>
</dbReference>
<proteinExistence type="predicted"/>